<feature type="region of interest" description="Disordered" evidence="1">
    <location>
        <begin position="1"/>
        <end position="22"/>
    </location>
</feature>
<evidence type="ECO:0000256" key="1">
    <source>
        <dbReference type="SAM" id="MobiDB-lite"/>
    </source>
</evidence>
<feature type="compositionally biased region" description="Polar residues" evidence="1">
    <location>
        <begin position="1"/>
        <end position="21"/>
    </location>
</feature>
<dbReference type="AlphaFoldDB" id="A0A059C8B5"/>
<protein>
    <submittedName>
        <fullName evidence="2">Uncharacterized protein</fullName>
    </submittedName>
</protein>
<sequence>MWKSYSATSTQVHSTNDNPLSPSHVLFLMPVWFTFHVPGGGIHRRECFLFPPNSICFFQVKTDTEEDKLCSPCNIWERIKH</sequence>
<reference evidence="2" key="1">
    <citation type="submission" date="2013-07" db="EMBL/GenBank/DDBJ databases">
        <title>The genome of Eucalyptus grandis.</title>
        <authorList>
            <person name="Schmutz J."/>
            <person name="Hayes R."/>
            <person name="Myburg A."/>
            <person name="Tuskan G."/>
            <person name="Grattapaglia D."/>
            <person name="Rokhsar D.S."/>
        </authorList>
    </citation>
    <scope>NUCLEOTIDE SEQUENCE</scope>
    <source>
        <tissue evidence="2">Leaf extractions</tissue>
    </source>
</reference>
<proteinExistence type="predicted"/>
<dbReference type="Gramene" id="KCW74718">
    <property type="protein sequence ID" value="KCW74718"/>
    <property type="gene ID" value="EUGRSUZ_E03443"/>
</dbReference>
<organism evidence="2">
    <name type="scientific">Eucalyptus grandis</name>
    <name type="common">Flooded gum</name>
    <dbReference type="NCBI Taxonomy" id="71139"/>
    <lineage>
        <taxon>Eukaryota</taxon>
        <taxon>Viridiplantae</taxon>
        <taxon>Streptophyta</taxon>
        <taxon>Embryophyta</taxon>
        <taxon>Tracheophyta</taxon>
        <taxon>Spermatophyta</taxon>
        <taxon>Magnoliopsida</taxon>
        <taxon>eudicotyledons</taxon>
        <taxon>Gunneridae</taxon>
        <taxon>Pentapetalae</taxon>
        <taxon>rosids</taxon>
        <taxon>malvids</taxon>
        <taxon>Myrtales</taxon>
        <taxon>Myrtaceae</taxon>
        <taxon>Myrtoideae</taxon>
        <taxon>Eucalypteae</taxon>
        <taxon>Eucalyptus</taxon>
    </lineage>
</organism>
<name>A0A059C8B5_EUCGR</name>
<dbReference type="InParanoid" id="A0A059C8B5"/>
<gene>
    <name evidence="2" type="ORF">EUGRSUZ_E03443</name>
</gene>
<accession>A0A059C8B5</accession>
<dbReference type="EMBL" id="KK198757">
    <property type="protein sequence ID" value="KCW74718.1"/>
    <property type="molecule type" value="Genomic_DNA"/>
</dbReference>
<evidence type="ECO:0000313" key="2">
    <source>
        <dbReference type="EMBL" id="KCW74718.1"/>
    </source>
</evidence>